<evidence type="ECO:0000313" key="1">
    <source>
        <dbReference type="EMBL" id="GGC44917.1"/>
    </source>
</evidence>
<dbReference type="EMBL" id="BMGG01000001">
    <property type="protein sequence ID" value="GGC44917.1"/>
    <property type="molecule type" value="Genomic_DNA"/>
</dbReference>
<sequence length="69" mass="8079">MWDVYMKFAQNRMYIESYNKCPNCGILLYDKPANVDTGTVVEAGKIYCSPWCVAWEKDREERRQAQPAP</sequence>
<gene>
    <name evidence="1" type="ORF">GCM10010994_00120</name>
</gene>
<protein>
    <submittedName>
        <fullName evidence="1">Uncharacterized protein</fullName>
    </submittedName>
</protein>
<evidence type="ECO:0000313" key="2">
    <source>
        <dbReference type="Proteomes" id="UP000637002"/>
    </source>
</evidence>
<comment type="caution">
    <text evidence="1">The sequence shown here is derived from an EMBL/GenBank/DDBJ whole genome shotgun (WGS) entry which is preliminary data.</text>
</comment>
<reference evidence="1" key="1">
    <citation type="journal article" date="2014" name="Int. J. Syst. Evol. Microbiol.">
        <title>Complete genome sequence of Corynebacterium casei LMG S-19264T (=DSM 44701T), isolated from a smear-ripened cheese.</title>
        <authorList>
            <consortium name="US DOE Joint Genome Institute (JGI-PGF)"/>
            <person name="Walter F."/>
            <person name="Albersmeier A."/>
            <person name="Kalinowski J."/>
            <person name="Ruckert C."/>
        </authorList>
    </citation>
    <scope>NUCLEOTIDE SEQUENCE</scope>
    <source>
        <strain evidence="1">CGMCC 1.12919</strain>
    </source>
</reference>
<proteinExistence type="predicted"/>
<organism evidence="1 2">
    <name type="scientific">Chelatococcus reniformis</name>
    <dbReference type="NCBI Taxonomy" id="1494448"/>
    <lineage>
        <taxon>Bacteria</taxon>
        <taxon>Pseudomonadati</taxon>
        <taxon>Pseudomonadota</taxon>
        <taxon>Alphaproteobacteria</taxon>
        <taxon>Hyphomicrobiales</taxon>
        <taxon>Chelatococcaceae</taxon>
        <taxon>Chelatococcus</taxon>
    </lineage>
</organism>
<dbReference type="Proteomes" id="UP000637002">
    <property type="component" value="Unassembled WGS sequence"/>
</dbReference>
<reference evidence="1" key="2">
    <citation type="submission" date="2020-09" db="EMBL/GenBank/DDBJ databases">
        <authorList>
            <person name="Sun Q."/>
            <person name="Zhou Y."/>
        </authorList>
    </citation>
    <scope>NUCLEOTIDE SEQUENCE</scope>
    <source>
        <strain evidence="1">CGMCC 1.12919</strain>
    </source>
</reference>
<keyword evidence="2" id="KW-1185">Reference proteome</keyword>
<dbReference type="AlphaFoldDB" id="A0A916TYV3"/>
<accession>A0A916TYV3</accession>
<name>A0A916TYV3_9HYPH</name>